<evidence type="ECO:0000313" key="3">
    <source>
        <dbReference type="Proteomes" id="UP000603912"/>
    </source>
</evidence>
<reference evidence="2" key="2">
    <citation type="submission" date="2020-09" db="EMBL/GenBank/DDBJ databases">
        <authorList>
            <person name="Sun Q."/>
            <person name="Zhou Y."/>
        </authorList>
    </citation>
    <scope>NUCLEOTIDE SEQUENCE</scope>
    <source>
        <strain evidence="2">CGMCC 1.12214</strain>
    </source>
</reference>
<evidence type="ECO:0000313" key="2">
    <source>
        <dbReference type="EMBL" id="GGH14825.1"/>
    </source>
</evidence>
<proteinExistence type="predicted"/>
<gene>
    <name evidence="2" type="ORF">GCM10007036_14390</name>
</gene>
<comment type="caution">
    <text evidence="2">The sequence shown here is derived from an EMBL/GenBank/DDBJ whole genome shotgun (WGS) entry which is preliminary data.</text>
</comment>
<dbReference type="EMBL" id="BMES01000001">
    <property type="protein sequence ID" value="GGH14825.1"/>
    <property type="molecule type" value="Genomic_DNA"/>
</dbReference>
<evidence type="ECO:0000256" key="1">
    <source>
        <dbReference type="SAM" id="MobiDB-lite"/>
    </source>
</evidence>
<dbReference type="Proteomes" id="UP000603912">
    <property type="component" value="Unassembled WGS sequence"/>
</dbReference>
<protein>
    <submittedName>
        <fullName evidence="2">Uncharacterized protein</fullName>
    </submittedName>
</protein>
<sequence>MGGHGVGRVEGRSRAAVDEAEIERRRVGRAGEVLVERVDLADVGDEVIELLDPFDLALAVEALDAVAAMDAGVLAVTAAERDRSRRALDRDLVLTVNGWAPETRKPPEGGLEGMGARPGIS</sequence>
<organism evidence="2 3">
    <name type="scientific">Alsobacter metallidurans</name>
    <dbReference type="NCBI Taxonomy" id="340221"/>
    <lineage>
        <taxon>Bacteria</taxon>
        <taxon>Pseudomonadati</taxon>
        <taxon>Pseudomonadota</taxon>
        <taxon>Alphaproteobacteria</taxon>
        <taxon>Hyphomicrobiales</taxon>
        <taxon>Alsobacteraceae</taxon>
        <taxon>Alsobacter</taxon>
    </lineage>
</organism>
<reference evidence="2" key="1">
    <citation type="journal article" date="2014" name="Int. J. Syst. Evol. Microbiol.">
        <title>Complete genome sequence of Corynebacterium casei LMG S-19264T (=DSM 44701T), isolated from a smear-ripened cheese.</title>
        <authorList>
            <consortium name="US DOE Joint Genome Institute (JGI-PGF)"/>
            <person name="Walter F."/>
            <person name="Albersmeier A."/>
            <person name="Kalinowski J."/>
            <person name="Ruckert C."/>
        </authorList>
    </citation>
    <scope>NUCLEOTIDE SEQUENCE</scope>
    <source>
        <strain evidence="2">CGMCC 1.12214</strain>
    </source>
</reference>
<name>A0A917I6L4_9HYPH</name>
<accession>A0A917I6L4</accession>
<feature type="region of interest" description="Disordered" evidence="1">
    <location>
        <begin position="99"/>
        <end position="121"/>
    </location>
</feature>
<keyword evidence="3" id="KW-1185">Reference proteome</keyword>
<dbReference type="AlphaFoldDB" id="A0A917I6L4"/>